<evidence type="ECO:0000313" key="3">
    <source>
        <dbReference type="EMBL" id="KAG2597461.1"/>
    </source>
</evidence>
<dbReference type="Proteomes" id="UP000823388">
    <property type="component" value="Chromosome 5K"/>
</dbReference>
<dbReference type="PANTHER" id="PTHR47908:SF2">
    <property type="entry name" value="TETRATRICOPEPTIDE REPEAT (TPR)-LIKE SUPERFAMILY PROTEIN"/>
    <property type="match status" value="1"/>
</dbReference>
<organism evidence="3 4">
    <name type="scientific">Panicum virgatum</name>
    <name type="common">Blackwell switchgrass</name>
    <dbReference type="NCBI Taxonomy" id="38727"/>
    <lineage>
        <taxon>Eukaryota</taxon>
        <taxon>Viridiplantae</taxon>
        <taxon>Streptophyta</taxon>
        <taxon>Embryophyta</taxon>
        <taxon>Tracheophyta</taxon>
        <taxon>Spermatophyta</taxon>
        <taxon>Magnoliopsida</taxon>
        <taxon>Liliopsida</taxon>
        <taxon>Poales</taxon>
        <taxon>Poaceae</taxon>
        <taxon>PACMAD clade</taxon>
        <taxon>Panicoideae</taxon>
        <taxon>Panicodae</taxon>
        <taxon>Paniceae</taxon>
        <taxon>Panicinae</taxon>
        <taxon>Panicum</taxon>
        <taxon>Panicum sect. Hiantes</taxon>
    </lineage>
</organism>
<keyword evidence="1" id="KW-0802">TPR repeat</keyword>
<dbReference type="EMBL" id="CM029045">
    <property type="protein sequence ID" value="KAG2597461.1"/>
    <property type="molecule type" value="Genomic_DNA"/>
</dbReference>
<protein>
    <submittedName>
        <fullName evidence="3">Uncharacterized protein</fullName>
    </submittedName>
</protein>
<dbReference type="PANTHER" id="PTHR47908">
    <property type="match status" value="1"/>
</dbReference>
<comment type="caution">
    <text evidence="3">The sequence shown here is derived from an EMBL/GenBank/DDBJ whole genome shotgun (WGS) entry which is preliminary data.</text>
</comment>
<sequence>MAPASVALHAPTTSSPFPAGAGERSRPQWGRPPAYQAPLPPVATRVVPRRLLLPAAAGIWDFISGGAGGAAAASLAVRRGMQLFRQGDVAGSLAEFDKAIEMDPRQKQYLWQRGLSLYYLDRFEEGAEQFRLDVAANPNDTEESIWCFLCEAQLYGIEEARKRFLEVGLDSRPVMREAYTLFKDGGDPEKKDAERAKSHIVAACKSPYGSRSGDYMASLAFVHCQCRNWDLE</sequence>
<feature type="region of interest" description="Disordered" evidence="2">
    <location>
        <begin position="1"/>
        <end position="37"/>
    </location>
</feature>
<gene>
    <name evidence="3" type="ORF">PVAP13_5KG230100</name>
</gene>
<reference evidence="3" key="1">
    <citation type="submission" date="2020-05" db="EMBL/GenBank/DDBJ databases">
        <title>WGS assembly of Panicum virgatum.</title>
        <authorList>
            <person name="Lovell J.T."/>
            <person name="Jenkins J."/>
            <person name="Shu S."/>
            <person name="Juenger T.E."/>
            <person name="Schmutz J."/>
        </authorList>
    </citation>
    <scope>NUCLEOTIDE SEQUENCE</scope>
    <source>
        <strain evidence="3">AP13</strain>
    </source>
</reference>
<name>A0A8T0SFZ3_PANVG</name>
<proteinExistence type="predicted"/>
<dbReference type="GO" id="GO:0009507">
    <property type="term" value="C:chloroplast"/>
    <property type="evidence" value="ECO:0007669"/>
    <property type="project" value="TreeGrafter"/>
</dbReference>
<accession>A0A8T0SFZ3</accession>
<dbReference type="Gene3D" id="1.25.40.10">
    <property type="entry name" value="Tetratricopeptide repeat domain"/>
    <property type="match status" value="1"/>
</dbReference>
<dbReference type="AlphaFoldDB" id="A0A8T0SFZ3"/>
<dbReference type="PROSITE" id="PS50005">
    <property type="entry name" value="TPR"/>
    <property type="match status" value="1"/>
</dbReference>
<evidence type="ECO:0000313" key="4">
    <source>
        <dbReference type="Proteomes" id="UP000823388"/>
    </source>
</evidence>
<dbReference type="InterPro" id="IPR011990">
    <property type="entry name" value="TPR-like_helical_dom_sf"/>
</dbReference>
<keyword evidence="4" id="KW-1185">Reference proteome</keyword>
<dbReference type="SUPFAM" id="SSF48452">
    <property type="entry name" value="TPR-like"/>
    <property type="match status" value="1"/>
</dbReference>
<evidence type="ECO:0000256" key="2">
    <source>
        <dbReference type="SAM" id="MobiDB-lite"/>
    </source>
</evidence>
<evidence type="ECO:0000256" key="1">
    <source>
        <dbReference type="PROSITE-ProRule" id="PRU00339"/>
    </source>
</evidence>
<feature type="repeat" description="TPR" evidence="1">
    <location>
        <begin position="73"/>
        <end position="106"/>
    </location>
</feature>
<dbReference type="InterPro" id="IPR019734">
    <property type="entry name" value="TPR_rpt"/>
</dbReference>